<dbReference type="EMBL" id="MGGB01000012">
    <property type="protein sequence ID" value="OGM19404.1"/>
    <property type="molecule type" value="Genomic_DNA"/>
</dbReference>
<dbReference type="InterPro" id="IPR044878">
    <property type="entry name" value="UbiA_sf"/>
</dbReference>
<evidence type="ECO:0000256" key="2">
    <source>
        <dbReference type="ARBA" id="ARBA00022692"/>
    </source>
</evidence>
<dbReference type="Gene3D" id="1.10.357.140">
    <property type="entry name" value="UbiA prenyltransferase"/>
    <property type="match status" value="1"/>
</dbReference>
<feature type="transmembrane region" description="Helical" evidence="5">
    <location>
        <begin position="84"/>
        <end position="103"/>
    </location>
</feature>
<proteinExistence type="predicted"/>
<feature type="transmembrane region" description="Helical" evidence="5">
    <location>
        <begin position="244"/>
        <end position="264"/>
    </location>
</feature>
<dbReference type="InterPro" id="IPR000537">
    <property type="entry name" value="UbiA_prenyltransferase"/>
</dbReference>
<evidence type="ECO:0000256" key="4">
    <source>
        <dbReference type="ARBA" id="ARBA00023136"/>
    </source>
</evidence>
<reference evidence="6 7" key="1">
    <citation type="journal article" date="2016" name="Nat. Commun.">
        <title>Thousands of microbial genomes shed light on interconnected biogeochemical processes in an aquifer system.</title>
        <authorList>
            <person name="Anantharaman K."/>
            <person name="Brown C.T."/>
            <person name="Hug L.A."/>
            <person name="Sharon I."/>
            <person name="Castelle C.J."/>
            <person name="Probst A.J."/>
            <person name="Thomas B.C."/>
            <person name="Singh A."/>
            <person name="Wilkins M.J."/>
            <person name="Karaoz U."/>
            <person name="Brodie E.L."/>
            <person name="Williams K.H."/>
            <person name="Hubbard S.S."/>
            <person name="Banfield J.F."/>
        </authorList>
    </citation>
    <scope>NUCLEOTIDE SEQUENCE [LARGE SCALE GENOMIC DNA]</scope>
</reference>
<dbReference type="CDD" id="cd13963">
    <property type="entry name" value="PT_UbiA_2"/>
    <property type="match status" value="1"/>
</dbReference>
<feature type="transmembrane region" description="Helical" evidence="5">
    <location>
        <begin position="201"/>
        <end position="224"/>
    </location>
</feature>
<keyword evidence="2 5" id="KW-0812">Transmembrane</keyword>
<dbReference type="NCBIfam" id="NF008978">
    <property type="entry name" value="PRK12324.1-4"/>
    <property type="match status" value="1"/>
</dbReference>
<feature type="transmembrane region" description="Helical" evidence="5">
    <location>
        <begin position="109"/>
        <end position="128"/>
    </location>
</feature>
<evidence type="ECO:0000256" key="3">
    <source>
        <dbReference type="ARBA" id="ARBA00022989"/>
    </source>
</evidence>
<evidence type="ECO:0008006" key="8">
    <source>
        <dbReference type="Google" id="ProtNLM"/>
    </source>
</evidence>
<evidence type="ECO:0000256" key="5">
    <source>
        <dbReference type="SAM" id="Phobius"/>
    </source>
</evidence>
<feature type="transmembrane region" description="Helical" evidence="5">
    <location>
        <begin position="42"/>
        <end position="63"/>
    </location>
</feature>
<dbReference type="GO" id="GO:0016765">
    <property type="term" value="F:transferase activity, transferring alkyl or aryl (other than methyl) groups"/>
    <property type="evidence" value="ECO:0007669"/>
    <property type="project" value="InterPro"/>
</dbReference>
<evidence type="ECO:0000313" key="7">
    <source>
        <dbReference type="Proteomes" id="UP000178446"/>
    </source>
</evidence>
<dbReference type="Pfam" id="PF01040">
    <property type="entry name" value="UbiA"/>
    <property type="match status" value="1"/>
</dbReference>
<organism evidence="6 7">
    <name type="scientific">Candidatus Woesebacteria bacterium RIFCSPHIGHO2_01_FULL_37_10</name>
    <dbReference type="NCBI Taxonomy" id="1802489"/>
    <lineage>
        <taxon>Bacteria</taxon>
        <taxon>Candidatus Woeseibacteriota</taxon>
    </lineage>
</organism>
<accession>A0A1F7XWI3</accession>
<comment type="caution">
    <text evidence="6">The sequence shown here is derived from an EMBL/GenBank/DDBJ whole genome shotgun (WGS) entry which is preliminary data.</text>
</comment>
<gene>
    <name evidence="6" type="ORF">A2685_01970</name>
</gene>
<evidence type="ECO:0000313" key="6">
    <source>
        <dbReference type="EMBL" id="OGM19404.1"/>
    </source>
</evidence>
<feature type="transmembrane region" description="Helical" evidence="5">
    <location>
        <begin position="285"/>
        <end position="310"/>
    </location>
</feature>
<feature type="transmembrane region" description="Helical" evidence="5">
    <location>
        <begin position="161"/>
        <end position="177"/>
    </location>
</feature>
<feature type="transmembrane region" description="Helical" evidence="5">
    <location>
        <begin position="135"/>
        <end position="155"/>
    </location>
</feature>
<name>A0A1F7XWI3_9BACT</name>
<sequence>MVNIPTEIIKIARPVHWVKNLALFAALIFSRNLGSEFLFEKVVIGFIAFCLATSSAYIFNDILDVESDKLHPLKKSRPVAAGRLPIPLAIGVMVIFSFAAILISYSINSLFFLLVISYILLQIFYSLILKNIPIIDILVIAAGFIIRVYAGAFIIDAHLSVWFLLCVISVSLFLASGKRRAELNIKTSGVTRKSLSNYSRVLLNSYVTMFGNAAWMSWALFTFFESPTPSTPLWLFLAEISRTTTISKLLMLTIPVVIFGIMRYENLIFEGQSEAPEKLLLTDKGLIMSVFIWLILIVWILYGGVTLITLSNLQPLA</sequence>
<protein>
    <recommendedName>
        <fullName evidence="8">Decaprenyl-phosphate phosphoribosyltransferase</fullName>
    </recommendedName>
</protein>
<dbReference type="GO" id="GO:0016020">
    <property type="term" value="C:membrane"/>
    <property type="evidence" value="ECO:0007669"/>
    <property type="project" value="UniProtKB-SubCell"/>
</dbReference>
<dbReference type="Proteomes" id="UP000178446">
    <property type="component" value="Unassembled WGS sequence"/>
</dbReference>
<dbReference type="AlphaFoldDB" id="A0A1F7XWI3"/>
<keyword evidence="3 5" id="KW-1133">Transmembrane helix</keyword>
<evidence type="ECO:0000256" key="1">
    <source>
        <dbReference type="ARBA" id="ARBA00004141"/>
    </source>
</evidence>
<comment type="subcellular location">
    <subcellularLocation>
        <location evidence="1">Membrane</location>
        <topology evidence="1">Multi-pass membrane protein</topology>
    </subcellularLocation>
</comment>
<keyword evidence="4 5" id="KW-0472">Membrane</keyword>